<evidence type="ECO:0000256" key="1">
    <source>
        <dbReference type="SAM" id="MobiDB-lite"/>
    </source>
</evidence>
<dbReference type="PANTHER" id="PTHR35167">
    <property type="entry name" value="OS05G0216466 PROTEIN"/>
    <property type="match status" value="1"/>
</dbReference>
<feature type="compositionally biased region" description="Low complexity" evidence="1">
    <location>
        <begin position="52"/>
        <end position="71"/>
    </location>
</feature>
<dbReference type="Proteomes" id="UP000324897">
    <property type="component" value="Unassembled WGS sequence"/>
</dbReference>
<sequence>MEAESVKPAVATIMSAASASQRDGEFTADDLAAADQLVQLSVSGGGEEDACSSSSLSARSVNNAEAVAPAAAREDEEQDGEDGDDANAGVVDRRARKRYRLVSELYAATKRVKSSTAGGGGSRRKSRDRMEK</sequence>
<feature type="compositionally biased region" description="Basic residues" evidence="1">
    <location>
        <begin position="122"/>
        <end position="132"/>
    </location>
</feature>
<feature type="region of interest" description="Disordered" evidence="1">
    <location>
        <begin position="110"/>
        <end position="132"/>
    </location>
</feature>
<reference evidence="2 3" key="1">
    <citation type="journal article" date="2019" name="Sci. Rep.">
        <title>A high-quality genome of Eragrostis curvula grass provides insights into Poaceae evolution and supports new strategies to enhance forage quality.</title>
        <authorList>
            <person name="Carballo J."/>
            <person name="Santos B.A.C.M."/>
            <person name="Zappacosta D."/>
            <person name="Garbus I."/>
            <person name="Selva J.P."/>
            <person name="Gallo C.A."/>
            <person name="Diaz A."/>
            <person name="Albertini E."/>
            <person name="Caccamo M."/>
            <person name="Echenique V."/>
        </authorList>
    </citation>
    <scope>NUCLEOTIDE SEQUENCE [LARGE SCALE GENOMIC DNA]</scope>
    <source>
        <strain evidence="3">cv. Victoria</strain>
        <tissue evidence="2">Leaf</tissue>
    </source>
</reference>
<dbReference type="Gramene" id="TVU04649">
    <property type="protein sequence ID" value="TVU04649"/>
    <property type="gene ID" value="EJB05_47775"/>
</dbReference>
<keyword evidence="3" id="KW-1185">Reference proteome</keyword>
<protein>
    <submittedName>
        <fullName evidence="2">Uncharacterized protein</fullName>
    </submittedName>
</protein>
<name>A0A5J9SZW9_9POAL</name>
<dbReference type="PANTHER" id="PTHR35167:SF1">
    <property type="entry name" value="OS08G0549900 PROTEIN"/>
    <property type="match status" value="1"/>
</dbReference>
<feature type="non-terminal residue" evidence="2">
    <location>
        <position position="1"/>
    </location>
</feature>
<dbReference type="EMBL" id="RWGY01000051">
    <property type="protein sequence ID" value="TVU04649.1"/>
    <property type="molecule type" value="Genomic_DNA"/>
</dbReference>
<evidence type="ECO:0000313" key="2">
    <source>
        <dbReference type="EMBL" id="TVU04649.1"/>
    </source>
</evidence>
<feature type="compositionally biased region" description="Acidic residues" evidence="1">
    <location>
        <begin position="74"/>
        <end position="85"/>
    </location>
</feature>
<accession>A0A5J9SZW9</accession>
<proteinExistence type="predicted"/>
<comment type="caution">
    <text evidence="2">The sequence shown here is derived from an EMBL/GenBank/DDBJ whole genome shotgun (WGS) entry which is preliminary data.</text>
</comment>
<feature type="region of interest" description="Disordered" evidence="1">
    <location>
        <begin position="44"/>
        <end position="93"/>
    </location>
</feature>
<evidence type="ECO:0000313" key="3">
    <source>
        <dbReference type="Proteomes" id="UP000324897"/>
    </source>
</evidence>
<dbReference type="AlphaFoldDB" id="A0A5J9SZW9"/>
<gene>
    <name evidence="2" type="ORF">EJB05_47775</name>
</gene>
<organism evidence="2 3">
    <name type="scientific">Eragrostis curvula</name>
    <name type="common">weeping love grass</name>
    <dbReference type="NCBI Taxonomy" id="38414"/>
    <lineage>
        <taxon>Eukaryota</taxon>
        <taxon>Viridiplantae</taxon>
        <taxon>Streptophyta</taxon>
        <taxon>Embryophyta</taxon>
        <taxon>Tracheophyta</taxon>
        <taxon>Spermatophyta</taxon>
        <taxon>Magnoliopsida</taxon>
        <taxon>Liliopsida</taxon>
        <taxon>Poales</taxon>
        <taxon>Poaceae</taxon>
        <taxon>PACMAD clade</taxon>
        <taxon>Chloridoideae</taxon>
        <taxon>Eragrostideae</taxon>
        <taxon>Eragrostidinae</taxon>
        <taxon>Eragrostis</taxon>
    </lineage>
</organism>